<feature type="transmembrane region" description="Helical" evidence="1">
    <location>
        <begin position="71"/>
        <end position="89"/>
    </location>
</feature>
<evidence type="ECO:0000313" key="2">
    <source>
        <dbReference type="EMBL" id="MBW0575671.1"/>
    </source>
</evidence>
<keyword evidence="1" id="KW-0472">Membrane</keyword>
<dbReference type="InterPro" id="IPR012337">
    <property type="entry name" value="RNaseH-like_sf"/>
</dbReference>
<dbReference type="InterPro" id="IPR050951">
    <property type="entry name" value="Retrovirus_Pol_polyprotein"/>
</dbReference>
<dbReference type="GO" id="GO:0003676">
    <property type="term" value="F:nucleic acid binding"/>
    <property type="evidence" value="ECO:0007669"/>
    <property type="project" value="InterPro"/>
</dbReference>
<reference evidence="2" key="1">
    <citation type="submission" date="2021-03" db="EMBL/GenBank/DDBJ databases">
        <title>Draft genome sequence of rust myrtle Austropuccinia psidii MF-1, a brazilian biotype.</title>
        <authorList>
            <person name="Quecine M.C."/>
            <person name="Pachon D.M.R."/>
            <person name="Bonatelli M.L."/>
            <person name="Correr F.H."/>
            <person name="Franceschini L.M."/>
            <person name="Leite T.F."/>
            <person name="Margarido G.R.A."/>
            <person name="Almeida C.A."/>
            <person name="Ferrarezi J.A."/>
            <person name="Labate C.A."/>
        </authorList>
    </citation>
    <scope>NUCLEOTIDE SEQUENCE</scope>
    <source>
        <strain evidence="2">MF-1</strain>
    </source>
</reference>
<evidence type="ECO:0000256" key="1">
    <source>
        <dbReference type="SAM" id="Phobius"/>
    </source>
</evidence>
<dbReference type="Proteomes" id="UP000765509">
    <property type="component" value="Unassembled WGS sequence"/>
</dbReference>
<dbReference type="OrthoDB" id="2273864at2759"/>
<dbReference type="EMBL" id="AVOT02096761">
    <property type="protein sequence ID" value="MBW0575671.1"/>
    <property type="molecule type" value="Genomic_DNA"/>
</dbReference>
<accession>A0A9Q3K824</accession>
<comment type="caution">
    <text evidence="2">The sequence shown here is derived from an EMBL/GenBank/DDBJ whole genome shotgun (WGS) entry which is preliminary data.</text>
</comment>
<sequence>MTKFIKDYVSSSQQCSRNKNIHHKEVGLLKPLTISNDPWTCLSMDFITPSPLSNAFDSILVIVDRFSKMEVFISTMSSMASLDFAHLFIKNILSKHGNPEAFLVIEVLFLLFLFGPMFVRSSRFQEICQLLTIQKLMDRQRG</sequence>
<name>A0A9Q3K824_9BASI</name>
<keyword evidence="1" id="KW-0812">Transmembrane</keyword>
<feature type="transmembrane region" description="Helical" evidence="1">
    <location>
        <begin position="101"/>
        <end position="119"/>
    </location>
</feature>
<dbReference type="AlphaFoldDB" id="A0A9Q3K824"/>
<proteinExistence type="predicted"/>
<dbReference type="Gene3D" id="3.30.420.10">
    <property type="entry name" value="Ribonuclease H-like superfamily/Ribonuclease H"/>
    <property type="match status" value="1"/>
</dbReference>
<organism evidence="2 3">
    <name type="scientific">Austropuccinia psidii MF-1</name>
    <dbReference type="NCBI Taxonomy" id="1389203"/>
    <lineage>
        <taxon>Eukaryota</taxon>
        <taxon>Fungi</taxon>
        <taxon>Dikarya</taxon>
        <taxon>Basidiomycota</taxon>
        <taxon>Pucciniomycotina</taxon>
        <taxon>Pucciniomycetes</taxon>
        <taxon>Pucciniales</taxon>
        <taxon>Sphaerophragmiaceae</taxon>
        <taxon>Austropuccinia</taxon>
    </lineage>
</organism>
<evidence type="ECO:0000313" key="3">
    <source>
        <dbReference type="Proteomes" id="UP000765509"/>
    </source>
</evidence>
<dbReference type="PANTHER" id="PTHR37984">
    <property type="entry name" value="PROTEIN CBG26694"/>
    <property type="match status" value="1"/>
</dbReference>
<dbReference type="InterPro" id="IPR036397">
    <property type="entry name" value="RNaseH_sf"/>
</dbReference>
<dbReference type="SUPFAM" id="SSF53098">
    <property type="entry name" value="Ribonuclease H-like"/>
    <property type="match status" value="1"/>
</dbReference>
<dbReference type="PANTHER" id="PTHR37984:SF15">
    <property type="entry name" value="INTEGRASE CATALYTIC DOMAIN-CONTAINING PROTEIN"/>
    <property type="match status" value="1"/>
</dbReference>
<protein>
    <recommendedName>
        <fullName evidence="4">Integrase catalytic domain-containing protein</fullName>
    </recommendedName>
</protein>
<gene>
    <name evidence="2" type="ORF">O181_115386</name>
</gene>
<keyword evidence="3" id="KW-1185">Reference proteome</keyword>
<evidence type="ECO:0008006" key="4">
    <source>
        <dbReference type="Google" id="ProtNLM"/>
    </source>
</evidence>
<keyword evidence="1" id="KW-1133">Transmembrane helix</keyword>